<name>A0A8J6T9W6_9DELT</name>
<dbReference type="InterPro" id="IPR036188">
    <property type="entry name" value="FAD/NAD-bd_sf"/>
</dbReference>
<dbReference type="InterPro" id="IPR002937">
    <property type="entry name" value="Amino_oxidase"/>
</dbReference>
<evidence type="ECO:0000313" key="6">
    <source>
        <dbReference type="Proteomes" id="UP000650524"/>
    </source>
</evidence>
<dbReference type="Pfam" id="PF01593">
    <property type="entry name" value="Amino_oxidase"/>
    <property type="match status" value="1"/>
</dbReference>
<dbReference type="EMBL" id="JACNJD010000283">
    <property type="protein sequence ID" value="MBC8178476.1"/>
    <property type="molecule type" value="Genomic_DNA"/>
</dbReference>
<evidence type="ECO:0000259" key="4">
    <source>
        <dbReference type="Pfam" id="PF01593"/>
    </source>
</evidence>
<accession>A0A8J6T9W6</accession>
<evidence type="ECO:0000256" key="1">
    <source>
        <dbReference type="ARBA" id="ARBA00037217"/>
    </source>
</evidence>
<feature type="domain" description="Amine oxidase" evidence="4">
    <location>
        <begin position="22"/>
        <end position="287"/>
    </location>
</feature>
<reference evidence="5 6" key="1">
    <citation type="submission" date="2020-08" db="EMBL/GenBank/DDBJ databases">
        <title>Bridging the membrane lipid divide: bacteria of the FCB group superphylum have the potential to synthesize archaeal ether lipids.</title>
        <authorList>
            <person name="Villanueva L."/>
            <person name="Von Meijenfeldt F.A.B."/>
            <person name="Westbye A.B."/>
            <person name="Yadav S."/>
            <person name="Hopmans E.C."/>
            <person name="Dutilh B.E."/>
            <person name="Sinninghe Damste J.S."/>
        </authorList>
    </citation>
    <scope>NUCLEOTIDE SEQUENCE [LARGE SCALE GENOMIC DNA]</scope>
    <source>
        <strain evidence="5">NIOZ-UU27</strain>
    </source>
</reference>
<evidence type="ECO:0000313" key="5">
    <source>
        <dbReference type="EMBL" id="MBC8178476.1"/>
    </source>
</evidence>
<gene>
    <name evidence="5" type="ORF">H8E19_13810</name>
</gene>
<organism evidence="5 6">
    <name type="scientific">Candidatus Desulfacyla euxinica</name>
    <dbReference type="NCBI Taxonomy" id="2841693"/>
    <lineage>
        <taxon>Bacteria</taxon>
        <taxon>Deltaproteobacteria</taxon>
        <taxon>Candidatus Desulfacyla</taxon>
    </lineage>
</organism>
<comment type="function">
    <text evidence="1">Probable oxidoreductase that may play a role as regulator of mitochondrial function.</text>
</comment>
<dbReference type="AlphaFoldDB" id="A0A8J6T9W6"/>
<evidence type="ECO:0000256" key="2">
    <source>
        <dbReference type="ARBA" id="ARBA00038825"/>
    </source>
</evidence>
<comment type="subunit">
    <text evidence="2">Interacts with COX5B; this interaction may contribute to localize PYROXD2 to the inner face of the inner mitochondrial membrane.</text>
</comment>
<dbReference type="Gene3D" id="3.50.50.60">
    <property type="entry name" value="FAD/NAD(P)-binding domain"/>
    <property type="match status" value="2"/>
</dbReference>
<protein>
    <recommendedName>
        <fullName evidence="3">Pyridine nucleotide-disulfide oxidoreductase domain-containing protein 2</fullName>
    </recommendedName>
</protein>
<dbReference type="PANTHER" id="PTHR10668:SF103">
    <property type="entry name" value="PYRIDINE NUCLEOTIDE-DISULFIDE OXIDOREDUCTASE DOMAIN-CONTAINING PROTEIN 2"/>
    <property type="match status" value="1"/>
</dbReference>
<dbReference type="Proteomes" id="UP000650524">
    <property type="component" value="Unassembled WGS sequence"/>
</dbReference>
<proteinExistence type="predicted"/>
<sequence>MGEAFDAIIVGGGHNGQILSAYLRKAGLETLVLEKRTEPGGGLCTEEVTIPGFYHNLHAFFLRWIPDLPWFKDLDLARYGVRMIMPDVQTVLPFGDGKSLVFHRDDERTIKSISYFSKKDANQYRGLLKRFRRMNDLIITPETYAPPISFEEKRALLEKSALGRDYLDFSEQTPVALAKELFESEQMRAMLIFLVTTKMFLHDEPGLGYSVPSAIAGALKGSMCRGGSHTLAHGISAFVEAQGGRIQEASHVREITVEGGRAVGVALDDGRTIRARRLVASSVDVPQTFLGMVGEDKLDPGFIEKVKAYKFSKWGLFGVHLALNESINYKASAFDPDVNTGLNYNVGLECLEDLETHMKEIAEGIPPTKPGMQCAQPTLHDPLQAPSGKHTAFLWQFAPYHLKDGGAAAWDRVKEEYLEVCLTRWREYTTNLTRRNIVASYLFTPLDVERKLINMRSGDHCVGRASRDQMLENRPFPGSSPYRTPIEGLYLCGSSTHPFGNITGAPGYNAAKTICEDLGMDPWWRPPDLKAAWSRLH</sequence>
<dbReference type="SUPFAM" id="SSF51905">
    <property type="entry name" value="FAD/NAD(P)-binding domain"/>
    <property type="match status" value="1"/>
</dbReference>
<comment type="caution">
    <text evidence="5">The sequence shown here is derived from an EMBL/GenBank/DDBJ whole genome shotgun (WGS) entry which is preliminary data.</text>
</comment>
<dbReference type="PANTHER" id="PTHR10668">
    <property type="entry name" value="PHYTOENE DEHYDROGENASE"/>
    <property type="match status" value="1"/>
</dbReference>
<evidence type="ECO:0000256" key="3">
    <source>
        <dbReference type="ARBA" id="ARBA00040298"/>
    </source>
</evidence>
<dbReference type="GO" id="GO:0016491">
    <property type="term" value="F:oxidoreductase activity"/>
    <property type="evidence" value="ECO:0007669"/>
    <property type="project" value="InterPro"/>
</dbReference>